<keyword evidence="1" id="KW-0238">DNA-binding</keyword>
<evidence type="ECO:0000313" key="4">
    <source>
        <dbReference type="Proteomes" id="UP000076603"/>
    </source>
</evidence>
<evidence type="ECO:0000259" key="2">
    <source>
        <dbReference type="PROSITE" id="PS50943"/>
    </source>
</evidence>
<sequence length="63" mass="7159">MLKEIRESKKLSIYKLAELTGLTPGYINNLENGYKNNPTKETMEKIAIALGQTVPDIFFPDEE</sequence>
<dbReference type="GO" id="GO:0003677">
    <property type="term" value="F:DNA binding"/>
    <property type="evidence" value="ECO:0007669"/>
    <property type="project" value="UniProtKB-KW"/>
</dbReference>
<dbReference type="Pfam" id="PF01381">
    <property type="entry name" value="HTH_3"/>
    <property type="match status" value="1"/>
</dbReference>
<protein>
    <submittedName>
        <fullName evidence="3">Helix-turn-helix protein</fullName>
    </submittedName>
</protein>
<dbReference type="PANTHER" id="PTHR46797">
    <property type="entry name" value="HTH-TYPE TRANSCRIPTIONAL REGULATOR"/>
    <property type="match status" value="1"/>
</dbReference>
<dbReference type="PANTHER" id="PTHR46797:SF2">
    <property type="entry name" value="TRANSCRIPTIONAL REGULATOR"/>
    <property type="match status" value="1"/>
</dbReference>
<dbReference type="InterPro" id="IPR001387">
    <property type="entry name" value="Cro/C1-type_HTH"/>
</dbReference>
<dbReference type="PATRIC" id="fig|1121326.3.peg.1348"/>
<name>A0A162UVC0_9CLOT</name>
<evidence type="ECO:0000256" key="1">
    <source>
        <dbReference type="ARBA" id="ARBA00023125"/>
    </source>
</evidence>
<keyword evidence="4" id="KW-1185">Reference proteome</keyword>
<dbReference type="PROSITE" id="PS50943">
    <property type="entry name" value="HTH_CROC1"/>
    <property type="match status" value="1"/>
</dbReference>
<reference evidence="3 4" key="1">
    <citation type="submission" date="2016-04" db="EMBL/GenBank/DDBJ databases">
        <title>Genome sequence of Clostridium magnum DSM 2767.</title>
        <authorList>
            <person name="Poehlein A."/>
            <person name="Uhlig R."/>
            <person name="Fischer R."/>
            <person name="Bahl H."/>
            <person name="Daniel R."/>
        </authorList>
    </citation>
    <scope>NUCLEOTIDE SEQUENCE [LARGE SCALE GENOMIC DNA]</scope>
    <source>
        <strain evidence="3 4">DSM 2767</strain>
    </source>
</reference>
<comment type="caution">
    <text evidence="3">The sequence shown here is derived from an EMBL/GenBank/DDBJ whole genome shotgun (WGS) entry which is preliminary data.</text>
</comment>
<organism evidence="3 4">
    <name type="scientific">Clostridium magnum DSM 2767</name>
    <dbReference type="NCBI Taxonomy" id="1121326"/>
    <lineage>
        <taxon>Bacteria</taxon>
        <taxon>Bacillati</taxon>
        <taxon>Bacillota</taxon>
        <taxon>Clostridia</taxon>
        <taxon>Eubacteriales</taxon>
        <taxon>Clostridiaceae</taxon>
        <taxon>Clostridium</taxon>
    </lineage>
</organism>
<dbReference type="EMBL" id="LWAE01000001">
    <property type="protein sequence ID" value="KZL94325.1"/>
    <property type="molecule type" value="Genomic_DNA"/>
</dbReference>
<proteinExistence type="predicted"/>
<dbReference type="AlphaFoldDB" id="A0A162UVC0"/>
<accession>A0A162UVC0</accession>
<dbReference type="STRING" id="1121326.CLMAG_13780"/>
<dbReference type="Gene3D" id="1.10.260.40">
    <property type="entry name" value="lambda repressor-like DNA-binding domains"/>
    <property type="match status" value="1"/>
</dbReference>
<dbReference type="OrthoDB" id="9814553at2"/>
<dbReference type="GO" id="GO:0003700">
    <property type="term" value="F:DNA-binding transcription factor activity"/>
    <property type="evidence" value="ECO:0007669"/>
    <property type="project" value="TreeGrafter"/>
</dbReference>
<dbReference type="InterPro" id="IPR050807">
    <property type="entry name" value="TransReg_Diox_bact_type"/>
</dbReference>
<evidence type="ECO:0000313" key="3">
    <source>
        <dbReference type="EMBL" id="KZL94325.1"/>
    </source>
</evidence>
<dbReference type="SUPFAM" id="SSF47413">
    <property type="entry name" value="lambda repressor-like DNA-binding domains"/>
    <property type="match status" value="1"/>
</dbReference>
<dbReference type="GO" id="GO:0005829">
    <property type="term" value="C:cytosol"/>
    <property type="evidence" value="ECO:0007669"/>
    <property type="project" value="TreeGrafter"/>
</dbReference>
<gene>
    <name evidence="3" type="ORF">CLMAG_13780</name>
</gene>
<dbReference type="SMART" id="SM00530">
    <property type="entry name" value="HTH_XRE"/>
    <property type="match status" value="1"/>
</dbReference>
<feature type="domain" description="HTH cro/C1-type" evidence="2">
    <location>
        <begin position="2"/>
        <end position="57"/>
    </location>
</feature>
<dbReference type="InterPro" id="IPR010982">
    <property type="entry name" value="Lambda_DNA-bd_dom_sf"/>
</dbReference>
<dbReference type="CDD" id="cd00093">
    <property type="entry name" value="HTH_XRE"/>
    <property type="match status" value="1"/>
</dbReference>
<dbReference type="Proteomes" id="UP000076603">
    <property type="component" value="Unassembled WGS sequence"/>
</dbReference>
<dbReference type="RefSeq" id="WP_066619690.1">
    <property type="nucleotide sequence ID" value="NZ_FQXL01000074.1"/>
</dbReference>